<evidence type="ECO:0000259" key="1">
    <source>
        <dbReference type="Pfam" id="PF17131"/>
    </source>
</evidence>
<protein>
    <submittedName>
        <fullName evidence="2">Outer membrane lipoprotein-sorting protein</fullName>
    </submittedName>
</protein>
<comment type="caution">
    <text evidence="2">The sequence shown here is derived from an EMBL/GenBank/DDBJ whole genome shotgun (WGS) entry which is preliminary data.</text>
</comment>
<dbReference type="Pfam" id="PF17131">
    <property type="entry name" value="LolA_like"/>
    <property type="match status" value="1"/>
</dbReference>
<organism evidence="2 3">
    <name type="scientific">Candidatus Raymondbacteria bacterium RIFOXYD12_FULL_49_13</name>
    <dbReference type="NCBI Taxonomy" id="1817890"/>
    <lineage>
        <taxon>Bacteria</taxon>
        <taxon>Raymondiibacteriota</taxon>
    </lineage>
</organism>
<name>A0A1F7FEE9_UNCRA</name>
<evidence type="ECO:0000313" key="2">
    <source>
        <dbReference type="EMBL" id="OGK05054.1"/>
    </source>
</evidence>
<dbReference type="Proteomes" id="UP000179243">
    <property type="component" value="Unassembled WGS sequence"/>
</dbReference>
<gene>
    <name evidence="2" type="ORF">A2519_10305</name>
</gene>
<keyword evidence="2" id="KW-0449">Lipoprotein</keyword>
<dbReference type="InterPro" id="IPR033399">
    <property type="entry name" value="TP_0789-like"/>
</dbReference>
<feature type="domain" description="Uncharacterized protein TP-0789" evidence="1">
    <location>
        <begin position="66"/>
        <end position="238"/>
    </location>
</feature>
<sequence length="245" mass="27989">MIQRYAITIIAVLLPAILIFAEDPAALLQKIDRNLEPDSYEMYRKLINVEPDGKKKEFLLYMVRKGNDKVAGVFLSPPADKDRSMLRLGDNMWLYIPNVGKPVRITSLQSATGGVFNNADILRIDFSAEYEVAQMLDTAGTYLFTLKARTRSVAYDRLRLWAAKKELLPIKIECMTEAGMLIKTLYFKETKDFGAGIKRPSVIETDSPLYKGYKSIMVYAKIKRKKFSDEVFSINYMSKIGELRE</sequence>
<proteinExistence type="predicted"/>
<dbReference type="EMBL" id="MFYX01000064">
    <property type="protein sequence ID" value="OGK05054.1"/>
    <property type="molecule type" value="Genomic_DNA"/>
</dbReference>
<evidence type="ECO:0000313" key="3">
    <source>
        <dbReference type="Proteomes" id="UP000179243"/>
    </source>
</evidence>
<dbReference type="Gene3D" id="2.50.20.10">
    <property type="entry name" value="Lipoprotein localisation LolA/LolB/LppX"/>
    <property type="match status" value="1"/>
</dbReference>
<dbReference type="CDD" id="cd16329">
    <property type="entry name" value="LolA_like"/>
    <property type="match status" value="1"/>
</dbReference>
<accession>A0A1F7FEE9</accession>
<reference evidence="2 3" key="1">
    <citation type="journal article" date="2016" name="Nat. Commun.">
        <title>Thousands of microbial genomes shed light on interconnected biogeochemical processes in an aquifer system.</title>
        <authorList>
            <person name="Anantharaman K."/>
            <person name="Brown C.T."/>
            <person name="Hug L.A."/>
            <person name="Sharon I."/>
            <person name="Castelle C.J."/>
            <person name="Probst A.J."/>
            <person name="Thomas B.C."/>
            <person name="Singh A."/>
            <person name="Wilkins M.J."/>
            <person name="Karaoz U."/>
            <person name="Brodie E.L."/>
            <person name="Williams K.H."/>
            <person name="Hubbard S.S."/>
            <person name="Banfield J.F."/>
        </authorList>
    </citation>
    <scope>NUCLEOTIDE SEQUENCE [LARGE SCALE GENOMIC DNA]</scope>
</reference>
<dbReference type="AlphaFoldDB" id="A0A1F7FEE9"/>